<dbReference type="EMBL" id="PDEP01000008">
    <property type="protein sequence ID" value="PEN06483.1"/>
    <property type="molecule type" value="Genomic_DNA"/>
</dbReference>
<comment type="caution">
    <text evidence="2">The sequence shown here is derived from an EMBL/GenBank/DDBJ whole genome shotgun (WGS) entry which is preliminary data.</text>
</comment>
<gene>
    <name evidence="2" type="ORF">CRI93_09375</name>
</gene>
<feature type="transmembrane region" description="Helical" evidence="1">
    <location>
        <begin position="117"/>
        <end position="134"/>
    </location>
</feature>
<keyword evidence="3" id="KW-1185">Reference proteome</keyword>
<name>A0A2H3NNB4_9BACT</name>
<protein>
    <submittedName>
        <fullName evidence="2">Uncharacterized protein</fullName>
    </submittedName>
</protein>
<keyword evidence="1" id="KW-0812">Transmembrane</keyword>
<proteinExistence type="predicted"/>
<sequence length="139" mass="14927">MATPLDVLGDLDLTVDGEYVAVRGDGRRVVVDVPSLATARRLITKTPYGDTPRATAAYVNDLLAEVDLTLDVMLNHKRVVRLGADARPNAVSRLLNLGNVEVHPSVPARESAARNPVATALLLITGVGLLLWLLRRGDD</sequence>
<dbReference type="RefSeq" id="WP_098062377.1">
    <property type="nucleotide sequence ID" value="NZ_PDEP01000008.1"/>
</dbReference>
<dbReference type="AlphaFoldDB" id="A0A2H3NNB4"/>
<organism evidence="2 3">
    <name type="scientific">Longimonas halophila</name>
    <dbReference type="NCBI Taxonomy" id="1469170"/>
    <lineage>
        <taxon>Bacteria</taxon>
        <taxon>Pseudomonadati</taxon>
        <taxon>Rhodothermota</taxon>
        <taxon>Rhodothermia</taxon>
        <taxon>Rhodothermales</taxon>
        <taxon>Salisaetaceae</taxon>
        <taxon>Longimonas</taxon>
    </lineage>
</organism>
<dbReference type="Proteomes" id="UP000221024">
    <property type="component" value="Unassembled WGS sequence"/>
</dbReference>
<reference evidence="2 3" key="1">
    <citation type="submission" date="2017-10" db="EMBL/GenBank/DDBJ databases">
        <title>Draft genome of Longimonas halophila.</title>
        <authorList>
            <person name="Goh K.M."/>
            <person name="Shamsir M.S."/>
            <person name="Lim S.W."/>
        </authorList>
    </citation>
    <scope>NUCLEOTIDE SEQUENCE [LARGE SCALE GENOMIC DNA]</scope>
    <source>
        <strain evidence="2 3">KCTC 42399</strain>
    </source>
</reference>
<evidence type="ECO:0000313" key="3">
    <source>
        <dbReference type="Proteomes" id="UP000221024"/>
    </source>
</evidence>
<keyword evidence="1" id="KW-0472">Membrane</keyword>
<keyword evidence="1" id="KW-1133">Transmembrane helix</keyword>
<accession>A0A2H3NNB4</accession>
<evidence type="ECO:0000313" key="2">
    <source>
        <dbReference type="EMBL" id="PEN06483.1"/>
    </source>
</evidence>
<evidence type="ECO:0000256" key="1">
    <source>
        <dbReference type="SAM" id="Phobius"/>
    </source>
</evidence>